<name>A0ABD0KVZ1_9CAEN</name>
<keyword evidence="3" id="KW-1185">Reference proteome</keyword>
<feature type="domain" description="PH" evidence="1">
    <location>
        <begin position="36"/>
        <end position="141"/>
    </location>
</feature>
<comment type="caution">
    <text evidence="2">The sequence shown here is derived from an EMBL/GenBank/DDBJ whole genome shotgun (WGS) entry which is preliminary data.</text>
</comment>
<accession>A0ABD0KVZ1</accession>
<gene>
    <name evidence="2" type="ORF">BaRGS_00017300</name>
</gene>
<dbReference type="Pfam" id="PF00169">
    <property type="entry name" value="PH"/>
    <property type="match status" value="1"/>
</dbReference>
<evidence type="ECO:0000259" key="1">
    <source>
        <dbReference type="PROSITE" id="PS50003"/>
    </source>
</evidence>
<dbReference type="InterPro" id="IPR001849">
    <property type="entry name" value="PH_domain"/>
</dbReference>
<dbReference type="EMBL" id="JACVVK020000114">
    <property type="protein sequence ID" value="KAK7491471.1"/>
    <property type="molecule type" value="Genomic_DNA"/>
</dbReference>
<proteinExistence type="predicted"/>
<dbReference type="AlphaFoldDB" id="A0ABD0KVZ1"/>
<reference evidence="2 3" key="1">
    <citation type="journal article" date="2023" name="Sci. Data">
        <title>Genome assembly of the Korean intertidal mud-creeper Batillaria attramentaria.</title>
        <authorList>
            <person name="Patra A.K."/>
            <person name="Ho P.T."/>
            <person name="Jun S."/>
            <person name="Lee S.J."/>
            <person name="Kim Y."/>
            <person name="Won Y.J."/>
        </authorList>
    </citation>
    <scope>NUCLEOTIDE SEQUENCE [LARGE SCALE GENOMIC DNA]</scope>
    <source>
        <strain evidence="2">Wonlab-2016</strain>
    </source>
</reference>
<protein>
    <recommendedName>
        <fullName evidence="1">PH domain-containing protein</fullName>
    </recommendedName>
</protein>
<sequence length="158" mass="18733">MANGAPGRWEEWEGRRRAQQQWEALRSEKMERLLKELGQGAHLYKVKSSTKLLQRQFFLDTKNMVLYYKGSRRKGRNTDISISKIREVREGEKDFSKKLNGVDKRMCFGLVLGGSHKVMYLMASRQEVRDMWVRGLRYAVQMDHLAEQRNEVDKYPFE</sequence>
<evidence type="ECO:0000313" key="3">
    <source>
        <dbReference type="Proteomes" id="UP001519460"/>
    </source>
</evidence>
<dbReference type="SUPFAM" id="SSF50729">
    <property type="entry name" value="PH domain-like"/>
    <property type="match status" value="1"/>
</dbReference>
<dbReference type="SMART" id="SM00233">
    <property type="entry name" value="PH"/>
    <property type="match status" value="1"/>
</dbReference>
<evidence type="ECO:0000313" key="2">
    <source>
        <dbReference type="EMBL" id="KAK7491471.1"/>
    </source>
</evidence>
<dbReference type="Gene3D" id="2.30.29.30">
    <property type="entry name" value="Pleckstrin-homology domain (PH domain)/Phosphotyrosine-binding domain (PTB)"/>
    <property type="match status" value="1"/>
</dbReference>
<dbReference type="PROSITE" id="PS50003">
    <property type="entry name" value="PH_DOMAIN"/>
    <property type="match status" value="1"/>
</dbReference>
<organism evidence="2 3">
    <name type="scientific">Batillaria attramentaria</name>
    <dbReference type="NCBI Taxonomy" id="370345"/>
    <lineage>
        <taxon>Eukaryota</taxon>
        <taxon>Metazoa</taxon>
        <taxon>Spiralia</taxon>
        <taxon>Lophotrochozoa</taxon>
        <taxon>Mollusca</taxon>
        <taxon>Gastropoda</taxon>
        <taxon>Caenogastropoda</taxon>
        <taxon>Sorbeoconcha</taxon>
        <taxon>Cerithioidea</taxon>
        <taxon>Batillariidae</taxon>
        <taxon>Batillaria</taxon>
    </lineage>
</organism>
<dbReference type="Proteomes" id="UP001519460">
    <property type="component" value="Unassembled WGS sequence"/>
</dbReference>
<dbReference type="InterPro" id="IPR011993">
    <property type="entry name" value="PH-like_dom_sf"/>
</dbReference>